<dbReference type="InterPro" id="IPR014721">
    <property type="entry name" value="Ribsml_uS5_D2-typ_fold_subgr"/>
</dbReference>
<organism evidence="9 10">
    <name type="scientific">Culex pipiens pipiens</name>
    <name type="common">Northern house mosquito</name>
    <dbReference type="NCBI Taxonomy" id="38569"/>
    <lineage>
        <taxon>Eukaryota</taxon>
        <taxon>Metazoa</taxon>
        <taxon>Ecdysozoa</taxon>
        <taxon>Arthropoda</taxon>
        <taxon>Hexapoda</taxon>
        <taxon>Insecta</taxon>
        <taxon>Pterygota</taxon>
        <taxon>Neoptera</taxon>
        <taxon>Endopterygota</taxon>
        <taxon>Diptera</taxon>
        <taxon>Nematocera</taxon>
        <taxon>Culicoidea</taxon>
        <taxon>Culicidae</taxon>
        <taxon>Culicinae</taxon>
        <taxon>Culicini</taxon>
        <taxon>Culex</taxon>
        <taxon>Culex</taxon>
    </lineage>
</organism>
<dbReference type="GO" id="GO:0003735">
    <property type="term" value="F:structural constituent of ribosome"/>
    <property type="evidence" value="ECO:0007669"/>
    <property type="project" value="UniProtKB-UniRule"/>
</dbReference>
<evidence type="ECO:0000256" key="5">
    <source>
        <dbReference type="ARBA" id="ARBA00035407"/>
    </source>
</evidence>
<reference evidence="9 10" key="1">
    <citation type="submission" date="2024-05" db="EMBL/GenBank/DDBJ databases">
        <title>Culex pipiens pipiens assembly and annotation.</title>
        <authorList>
            <person name="Alout H."/>
            <person name="Durand T."/>
        </authorList>
    </citation>
    <scope>NUCLEOTIDE SEQUENCE [LARGE SCALE GENOMIC DNA]</scope>
    <source>
        <strain evidence="9">HA-2024</strain>
        <tissue evidence="9">Whole body</tissue>
    </source>
</reference>
<evidence type="ECO:0000259" key="8">
    <source>
        <dbReference type="PROSITE" id="PS50881"/>
    </source>
</evidence>
<dbReference type="SUPFAM" id="SSF54211">
    <property type="entry name" value="Ribosomal protein S5 domain 2-like"/>
    <property type="match status" value="1"/>
</dbReference>
<evidence type="ECO:0000256" key="1">
    <source>
        <dbReference type="ARBA" id="ARBA00008945"/>
    </source>
</evidence>
<proteinExistence type="inferred from homology"/>
<dbReference type="InterPro" id="IPR013810">
    <property type="entry name" value="Ribosomal_uS5_N"/>
</dbReference>
<dbReference type="EMBL" id="JBEHCU010006551">
    <property type="protein sequence ID" value="KAL1396851.1"/>
    <property type="molecule type" value="Genomic_DNA"/>
</dbReference>
<dbReference type="Gene3D" id="3.30.160.20">
    <property type="match status" value="1"/>
</dbReference>
<dbReference type="InterPro" id="IPR018192">
    <property type="entry name" value="Ribosomal_uS5_N_CS"/>
</dbReference>
<keyword evidence="2 6" id="KW-0689">Ribosomal protein</keyword>
<sequence>MNKFVLIQDHLTPEKQRVHRLTWELCKLGLQKPWFYKGSTWVTHPETQKRLRVADSKDVDELQFLLVTQGKVNTNSNLDNQLNSGDPTYCEEEQEPGSLKIWADLADAAPARGGFRGGFGSRDGAGDGKIRTHGGYTRAGQRTPFKAFIAIGDSNGHIGLGVKCSKEVATAIRGAIILAKLSVMPVRRGYWSNKIGKPHTVPCKIFGKCGPLLVRLIPARRGTGIVLAPVPKKLLQMAAATYTAIVKTYAFLTPNLWKDLPLAKTPYQEYVDILENTSKTGQRIIELITANKNNSSDLHG</sequence>
<evidence type="ECO:0000256" key="6">
    <source>
        <dbReference type="PROSITE-ProRule" id="PRU00268"/>
    </source>
</evidence>
<dbReference type="SUPFAM" id="SSF54768">
    <property type="entry name" value="dsRNA-binding domain-like"/>
    <property type="match status" value="1"/>
</dbReference>
<dbReference type="Gene3D" id="3.30.230.10">
    <property type="match status" value="1"/>
</dbReference>
<evidence type="ECO:0000256" key="7">
    <source>
        <dbReference type="RuleBase" id="RU003823"/>
    </source>
</evidence>
<comment type="caution">
    <text evidence="9">The sequence shown here is derived from an EMBL/GenBank/DDBJ whole genome shotgun (WGS) entry which is preliminary data.</text>
</comment>
<dbReference type="InterPro" id="IPR000851">
    <property type="entry name" value="Ribosomal_uS5"/>
</dbReference>
<evidence type="ECO:0000256" key="2">
    <source>
        <dbReference type="ARBA" id="ARBA00022980"/>
    </source>
</evidence>
<dbReference type="Proteomes" id="UP001562425">
    <property type="component" value="Unassembled WGS sequence"/>
</dbReference>
<keyword evidence="3 6" id="KW-0687">Ribonucleoprotein</keyword>
<name>A0ABD1DB09_CULPP</name>
<evidence type="ECO:0000313" key="9">
    <source>
        <dbReference type="EMBL" id="KAL1396851.1"/>
    </source>
</evidence>
<accession>A0ABD1DB09</accession>
<evidence type="ECO:0000256" key="3">
    <source>
        <dbReference type="ARBA" id="ARBA00023274"/>
    </source>
</evidence>
<dbReference type="AlphaFoldDB" id="A0ABD1DB09"/>
<gene>
    <name evidence="9" type="ORF">pipiens_010209</name>
</gene>
<dbReference type="Pfam" id="PF00333">
    <property type="entry name" value="Ribosomal_S5"/>
    <property type="match status" value="1"/>
</dbReference>
<evidence type="ECO:0000313" key="10">
    <source>
        <dbReference type="Proteomes" id="UP001562425"/>
    </source>
</evidence>
<dbReference type="PANTHER" id="PTHR13718">
    <property type="entry name" value="RIBOSOMAL S SUBUNIT"/>
    <property type="match status" value="1"/>
</dbReference>
<dbReference type="GO" id="GO:0005840">
    <property type="term" value="C:ribosome"/>
    <property type="evidence" value="ECO:0007669"/>
    <property type="project" value="UniProtKB-KW"/>
</dbReference>
<protein>
    <recommendedName>
        <fullName evidence="4">Small ribosomal subunit protein uS5</fullName>
    </recommendedName>
    <alternativeName>
        <fullName evidence="5">40S ribosomal protein S2</fullName>
    </alternativeName>
</protein>
<dbReference type="PROSITE" id="PS50881">
    <property type="entry name" value="S5_DSRBD"/>
    <property type="match status" value="1"/>
</dbReference>
<dbReference type="Pfam" id="PF03719">
    <property type="entry name" value="Ribosomal_S5_C"/>
    <property type="match status" value="1"/>
</dbReference>
<dbReference type="InterPro" id="IPR005324">
    <property type="entry name" value="Ribosomal_uS5_C"/>
</dbReference>
<dbReference type="FunFam" id="3.30.160.20:FF:000133">
    <property type="entry name" value="40S ribosomal protein S2"/>
    <property type="match status" value="1"/>
</dbReference>
<evidence type="ECO:0000256" key="4">
    <source>
        <dbReference type="ARBA" id="ARBA00035255"/>
    </source>
</evidence>
<comment type="similarity">
    <text evidence="1 7">Belongs to the universal ribosomal protein uS5 family.</text>
</comment>
<dbReference type="PROSITE" id="PS00585">
    <property type="entry name" value="RIBOSOMAL_S5"/>
    <property type="match status" value="1"/>
</dbReference>
<keyword evidence="10" id="KW-1185">Reference proteome</keyword>
<dbReference type="PANTHER" id="PTHR13718:SF4">
    <property type="entry name" value="40S RIBOSOMAL PROTEIN S2"/>
    <property type="match status" value="1"/>
</dbReference>
<feature type="domain" description="S5 DRBM" evidence="8">
    <location>
        <begin position="137"/>
        <end position="186"/>
    </location>
</feature>
<dbReference type="InterPro" id="IPR020568">
    <property type="entry name" value="Ribosomal_Su5_D2-typ_SF"/>
</dbReference>
<dbReference type="GO" id="GO:1990904">
    <property type="term" value="C:ribonucleoprotein complex"/>
    <property type="evidence" value="ECO:0007669"/>
    <property type="project" value="UniProtKB-UniRule"/>
</dbReference>